<evidence type="ECO:0000313" key="1">
    <source>
        <dbReference type="EMBL" id="KAK9810235.1"/>
    </source>
</evidence>
<dbReference type="Proteomes" id="UP001489004">
    <property type="component" value="Unassembled WGS sequence"/>
</dbReference>
<keyword evidence="2" id="KW-1185">Reference proteome</keyword>
<gene>
    <name evidence="1" type="ORF">WJX72_007059</name>
</gene>
<accession>A0AAW1PKB8</accession>
<proteinExistence type="predicted"/>
<dbReference type="SUPFAM" id="SSF48371">
    <property type="entry name" value="ARM repeat"/>
    <property type="match status" value="1"/>
</dbReference>
<name>A0AAW1PKB8_9CHLO</name>
<dbReference type="AlphaFoldDB" id="A0AAW1PKB8"/>
<dbReference type="Gene3D" id="1.25.10.10">
    <property type="entry name" value="Leucine-rich Repeat Variant"/>
    <property type="match status" value="1"/>
</dbReference>
<protein>
    <submittedName>
        <fullName evidence="1">Uncharacterized protein</fullName>
    </submittedName>
</protein>
<dbReference type="InterPro" id="IPR011989">
    <property type="entry name" value="ARM-like"/>
</dbReference>
<comment type="caution">
    <text evidence="1">The sequence shown here is derived from an EMBL/GenBank/DDBJ whole genome shotgun (WGS) entry which is preliminary data.</text>
</comment>
<dbReference type="InterPro" id="IPR016024">
    <property type="entry name" value="ARM-type_fold"/>
</dbReference>
<organism evidence="1 2">
    <name type="scientific">[Myrmecia] bisecta</name>
    <dbReference type="NCBI Taxonomy" id="41462"/>
    <lineage>
        <taxon>Eukaryota</taxon>
        <taxon>Viridiplantae</taxon>
        <taxon>Chlorophyta</taxon>
        <taxon>core chlorophytes</taxon>
        <taxon>Trebouxiophyceae</taxon>
        <taxon>Trebouxiales</taxon>
        <taxon>Trebouxiaceae</taxon>
        <taxon>Myrmecia</taxon>
    </lineage>
</organism>
<dbReference type="EMBL" id="JALJOR010000010">
    <property type="protein sequence ID" value="KAK9810235.1"/>
    <property type="molecule type" value="Genomic_DNA"/>
</dbReference>
<evidence type="ECO:0000313" key="2">
    <source>
        <dbReference type="Proteomes" id="UP001489004"/>
    </source>
</evidence>
<reference evidence="1 2" key="1">
    <citation type="journal article" date="2024" name="Nat. Commun.">
        <title>Phylogenomics reveals the evolutionary origins of lichenization in chlorophyte algae.</title>
        <authorList>
            <person name="Puginier C."/>
            <person name="Libourel C."/>
            <person name="Otte J."/>
            <person name="Skaloud P."/>
            <person name="Haon M."/>
            <person name="Grisel S."/>
            <person name="Petersen M."/>
            <person name="Berrin J.G."/>
            <person name="Delaux P.M."/>
            <person name="Dal Grande F."/>
            <person name="Keller J."/>
        </authorList>
    </citation>
    <scope>NUCLEOTIDE SEQUENCE [LARGE SCALE GENOMIC DNA]</scope>
    <source>
        <strain evidence="1 2">SAG 2043</strain>
    </source>
</reference>
<sequence length="204" mass="22607">MGDADRKKQHFTTIPFKMMVMTALEQLPGREGTLNQIRDIIASTAAYKSELDWTVQKGRRASPMWHKGCDRALGSHPELFEPAGKRATKRGHLNLWKLRDVELTDKTGCPDTKKIAISTLSALSETNEANQDAIRAAGGIAVLVRLLQGSSSDEHFWSEWCKSAARKCSRNVWVLEDSSVTPFGQPRCGQGGFTRQYSSIEGSP</sequence>